<evidence type="ECO:0000256" key="6">
    <source>
        <dbReference type="HAMAP-Rule" id="MF_01930"/>
    </source>
</evidence>
<dbReference type="CDD" id="cd08645">
    <property type="entry name" value="FMT_core_GART"/>
    <property type="match status" value="1"/>
</dbReference>
<feature type="domain" description="Formyl transferase N-terminal" evidence="7">
    <location>
        <begin position="9"/>
        <end position="186"/>
    </location>
</feature>
<evidence type="ECO:0000313" key="9">
    <source>
        <dbReference type="Proteomes" id="UP001241056"/>
    </source>
</evidence>
<dbReference type="InterPro" id="IPR002376">
    <property type="entry name" value="Formyl_transf_N"/>
</dbReference>
<dbReference type="NCBIfam" id="TIGR00639">
    <property type="entry name" value="PurN"/>
    <property type="match status" value="1"/>
</dbReference>
<dbReference type="PROSITE" id="PS00373">
    <property type="entry name" value="GART"/>
    <property type="match status" value="1"/>
</dbReference>
<dbReference type="InterPro" id="IPR004607">
    <property type="entry name" value="GART"/>
</dbReference>
<protein>
    <recommendedName>
        <fullName evidence="6">Phosphoribosylglycinamide formyltransferase</fullName>
        <ecNumber evidence="6">2.1.2.2</ecNumber>
    </recommendedName>
    <alternativeName>
        <fullName evidence="6">5'-phosphoribosylglycinamide transformylase</fullName>
    </alternativeName>
    <alternativeName>
        <fullName evidence="6">GAR transformylase</fullName>
        <shortName evidence="6">GART</shortName>
    </alternativeName>
</protein>
<dbReference type="RefSeq" id="WP_289409593.1">
    <property type="nucleotide sequence ID" value="NZ_JAUCDY010000001.1"/>
</dbReference>
<comment type="pathway">
    <text evidence="1 6">Purine metabolism; IMP biosynthesis via de novo pathway; N(2)-formyl-N(1)-(5-phospho-D-ribosyl)glycinamide from N(1)-(5-phospho-D-ribosyl)glycinamide (10-formyl THF route): step 1/1.</text>
</comment>
<dbReference type="PANTHER" id="PTHR43369:SF2">
    <property type="entry name" value="PHOSPHORIBOSYLGLYCINAMIDE FORMYLTRANSFERASE"/>
    <property type="match status" value="1"/>
</dbReference>
<reference evidence="8 9" key="1">
    <citation type="submission" date="2023-06" db="EMBL/GenBank/DDBJ databases">
        <title>Thiopseudomonas sp. CY1220 draft genome sequence.</title>
        <authorList>
            <person name="Zhao G."/>
            <person name="An M."/>
        </authorList>
    </citation>
    <scope>NUCLEOTIDE SEQUENCE [LARGE SCALE GENOMIC DNA]</scope>
    <source>
        <strain evidence="8 9">CY1220</strain>
    </source>
</reference>
<feature type="binding site" evidence="6">
    <location>
        <begin position="17"/>
        <end position="19"/>
    </location>
    <ligand>
        <name>N(1)-(5-phospho-beta-D-ribosyl)glycinamide</name>
        <dbReference type="ChEBI" id="CHEBI:143788"/>
    </ligand>
</feature>
<gene>
    <name evidence="6 8" type="primary">purN</name>
    <name evidence="8" type="ORF">QEZ41_01540</name>
</gene>
<feature type="active site" description="Proton donor" evidence="6">
    <location>
        <position position="113"/>
    </location>
</feature>
<evidence type="ECO:0000256" key="3">
    <source>
        <dbReference type="ARBA" id="ARBA00022755"/>
    </source>
</evidence>
<organism evidence="8 9">
    <name type="scientific">Thiopseudomonas acetoxidans</name>
    <dbReference type="NCBI Taxonomy" id="3041622"/>
    <lineage>
        <taxon>Bacteria</taxon>
        <taxon>Pseudomonadati</taxon>
        <taxon>Pseudomonadota</taxon>
        <taxon>Gammaproteobacteria</taxon>
        <taxon>Pseudomonadales</taxon>
        <taxon>Pseudomonadaceae</taxon>
        <taxon>Thiopseudomonas</taxon>
    </lineage>
</organism>
<proteinExistence type="inferred from homology"/>
<dbReference type="InterPro" id="IPR036477">
    <property type="entry name" value="Formyl_transf_N_sf"/>
</dbReference>
<sequence>MSAKNTCSVVVLISGSGSNLQALLNHFQDNESVTISAVISNKADAFGLQRAARAGVPTQVLSHRDYSDRLAFDQALIQVIDQYQPDLVVLAGFMRILTPEFTQHYQQRLMNIHPSLLPKYKGLDTHQRVLEAGDTEHGCSVHFVTEHLDGGPVIIQASIAIEADDNVDSLAQKIHQLEHQIYPLAVQWFAEGRLQLANNTVVLDGHVLSNTGYPFNPSS</sequence>
<dbReference type="Gene3D" id="3.40.50.170">
    <property type="entry name" value="Formyl transferase, N-terminal domain"/>
    <property type="match status" value="1"/>
</dbReference>
<dbReference type="PANTHER" id="PTHR43369">
    <property type="entry name" value="PHOSPHORIBOSYLGLYCINAMIDE FORMYLTRANSFERASE"/>
    <property type="match status" value="1"/>
</dbReference>
<dbReference type="GO" id="GO:0004644">
    <property type="term" value="F:phosphoribosylglycinamide formyltransferase activity"/>
    <property type="evidence" value="ECO:0007669"/>
    <property type="project" value="UniProtKB-EC"/>
</dbReference>
<keyword evidence="9" id="KW-1185">Reference proteome</keyword>
<feature type="site" description="Raises pKa of active site His" evidence="6">
    <location>
        <position position="149"/>
    </location>
</feature>
<name>A0ABT7SN16_9GAMM</name>
<feature type="binding site" evidence="6">
    <location>
        <position position="111"/>
    </location>
    <ligand>
        <name>(6R)-10-formyltetrahydrofolate</name>
        <dbReference type="ChEBI" id="CHEBI:195366"/>
    </ligand>
</feature>
<feature type="binding site" evidence="6">
    <location>
        <begin position="94"/>
        <end position="97"/>
    </location>
    <ligand>
        <name>(6R)-10-formyltetrahydrofolate</name>
        <dbReference type="ChEBI" id="CHEBI:195366"/>
    </ligand>
</feature>
<evidence type="ECO:0000256" key="1">
    <source>
        <dbReference type="ARBA" id="ARBA00005054"/>
    </source>
</evidence>
<comment type="similarity">
    <text evidence="4 6">Belongs to the GART family.</text>
</comment>
<evidence type="ECO:0000256" key="4">
    <source>
        <dbReference type="ARBA" id="ARBA00038440"/>
    </source>
</evidence>
<evidence type="ECO:0000313" key="8">
    <source>
        <dbReference type="EMBL" id="MDM7856967.1"/>
    </source>
</evidence>
<dbReference type="EMBL" id="JAUCDY010000001">
    <property type="protein sequence ID" value="MDM7856967.1"/>
    <property type="molecule type" value="Genomic_DNA"/>
</dbReference>
<keyword evidence="3 6" id="KW-0658">Purine biosynthesis</keyword>
<keyword evidence="2 6" id="KW-0808">Transferase</keyword>
<feature type="binding site" evidence="6">
    <location>
        <position position="69"/>
    </location>
    <ligand>
        <name>(6R)-10-formyltetrahydrofolate</name>
        <dbReference type="ChEBI" id="CHEBI:195366"/>
    </ligand>
</feature>
<accession>A0ABT7SN16</accession>
<evidence type="ECO:0000256" key="2">
    <source>
        <dbReference type="ARBA" id="ARBA00022679"/>
    </source>
</evidence>
<evidence type="ECO:0000256" key="5">
    <source>
        <dbReference type="ARBA" id="ARBA00047664"/>
    </source>
</evidence>
<dbReference type="InterPro" id="IPR001555">
    <property type="entry name" value="GART_AS"/>
</dbReference>
<dbReference type="Pfam" id="PF00551">
    <property type="entry name" value="Formyl_trans_N"/>
    <property type="match status" value="1"/>
</dbReference>
<comment type="catalytic activity">
    <reaction evidence="5 6">
        <text>N(1)-(5-phospho-beta-D-ribosyl)glycinamide + (6R)-10-formyltetrahydrofolate = N(2)-formyl-N(1)-(5-phospho-beta-D-ribosyl)glycinamide + (6S)-5,6,7,8-tetrahydrofolate + H(+)</text>
        <dbReference type="Rhea" id="RHEA:15053"/>
        <dbReference type="ChEBI" id="CHEBI:15378"/>
        <dbReference type="ChEBI" id="CHEBI:57453"/>
        <dbReference type="ChEBI" id="CHEBI:143788"/>
        <dbReference type="ChEBI" id="CHEBI:147286"/>
        <dbReference type="ChEBI" id="CHEBI:195366"/>
        <dbReference type="EC" id="2.1.2.2"/>
    </reaction>
</comment>
<dbReference type="SUPFAM" id="SSF53328">
    <property type="entry name" value="Formyltransferase"/>
    <property type="match status" value="1"/>
</dbReference>
<dbReference type="HAMAP" id="MF_01930">
    <property type="entry name" value="PurN"/>
    <property type="match status" value="1"/>
</dbReference>
<dbReference type="EC" id="2.1.2.2" evidence="6"/>
<dbReference type="Proteomes" id="UP001241056">
    <property type="component" value="Unassembled WGS sequence"/>
</dbReference>
<comment type="caution">
    <text evidence="8">The sequence shown here is derived from an EMBL/GenBank/DDBJ whole genome shotgun (WGS) entry which is preliminary data.</text>
</comment>
<evidence type="ECO:0000259" key="7">
    <source>
        <dbReference type="Pfam" id="PF00551"/>
    </source>
</evidence>
<comment type="function">
    <text evidence="6">Catalyzes the transfer of a formyl group from 10-formyltetrahydrofolate to 5-phospho-ribosyl-glycinamide (GAR), producing 5-phospho-ribosyl-N-formylglycinamide (FGAR) and tetrahydrofolate.</text>
</comment>